<dbReference type="GO" id="GO:0140359">
    <property type="term" value="F:ABC-type transporter activity"/>
    <property type="evidence" value="ECO:0007669"/>
    <property type="project" value="InterPro"/>
</dbReference>
<feature type="transmembrane region" description="Helical" evidence="10">
    <location>
        <begin position="368"/>
        <end position="386"/>
    </location>
</feature>
<feature type="transmembrane region" description="Helical" evidence="10">
    <location>
        <begin position="1087"/>
        <end position="1106"/>
    </location>
</feature>
<keyword evidence="7" id="KW-0067">ATP-binding</keyword>
<comment type="subcellular location">
    <subcellularLocation>
        <location evidence="1">Membrane</location>
        <topology evidence="1">Multi-pass membrane protein</topology>
    </subcellularLocation>
</comment>
<proteinExistence type="inferred from homology"/>
<keyword evidence="9 10" id="KW-0472">Membrane</keyword>
<dbReference type="FunFam" id="3.40.50.300:FF:000335">
    <property type="entry name" value="ATP binding cassette subfamily A member 5"/>
    <property type="match status" value="1"/>
</dbReference>
<feature type="transmembrane region" description="Helical" evidence="10">
    <location>
        <begin position="1113"/>
        <end position="1138"/>
    </location>
</feature>
<feature type="transmembrane region" description="Helical" evidence="10">
    <location>
        <begin position="225"/>
        <end position="251"/>
    </location>
</feature>
<evidence type="ECO:0000256" key="8">
    <source>
        <dbReference type="ARBA" id="ARBA00022989"/>
    </source>
</evidence>
<feature type="domain" description="ABC transporter" evidence="11">
    <location>
        <begin position="1296"/>
        <end position="1540"/>
    </location>
</feature>
<sequence>MLPGRQREISVCQQTGALLLKNVLVKWRMKKQSLQELLLSLVIPLILFFQVSSSWSRRFPATPASELGRIDAFNATGYSIQYTPVTHTTRQIMQHVASGSFMKDVHIIEMNDEEEAELESTNMSFFETIEVNFTDAFSYELTSLSNYEFHLQKDNLDHNTDGCSDSLFYDYEYVTCVVTKHWTLGFVPLQANIDAAIIQMASNHSVIEELRSVSAVQMRLPPTRIILLINYDSLVICIAMSFSPLIYFVSLNVAKERKKFKELMKMMGLRDLAFWFSWGLLYAGYILILTTLLTLIMKSSEFVYQTSHSVIFFMFYLYGISLVSLVFFLSSLLKKPKLTGIVGFLFTLSFGSLALAVLYHHVSEPLEWALGLFSPFAFTAGFVRIVHLEDNMKGVDFSDFLEDSYPMLAVFLLLAFDTLLYLMLAIYLDKVLPDKYGMHHSRLYFLKSSYWFKNRKNRFNNDILEHEKYSDQDFNDHVEQVPPEFHGKEAISINNIKKTYKGKDKIVNALKGLWLNVYEGQITALLGHSGAGKSTLLNILSGLCPPSEGSANIYEYKVSEKEDLEEIRKIVGVCPQFNIQYEVLTVKENLRIFAKIKGIRPKEIEQEVQKVLTMLKIKNIKDCQASSLSSGQKRKLTLGIAILGDPQVLLLDEPTAGLDPSSRYHIWSILKEHKANRVTLFSTQLMEEADILADRKAFISHGRLKCVGSSLFLKRKWGIGYHLSLHTNDSCDSGKMTSLVKQHIPNAKLSGQSHEELIYTLPFENVDKFPDLFCDLDAHVCQGIQSYGISMTTLADVFLALEEEAAIDQADYDVFSEEQAEEERETLSADELEQSLLSLENTGKVTVRGPALWRQQVCAMARIRFLKLKHESQAVRSILLVCGLLTLLCLIIRIVSVRNGGAFTMKISPNMYFLQPGQNNYRTLHTSLLVLNNTGSDIEDFINAVKSQNIMLEIANGENISDTQEYNGAIKVSLIDKHFRFSLMCHAKRSNCFPVLMNILSNALLKNLNSTRHIQVTSRMPSDSYESYEIMNILWGAMILTSIAVSALPPHFAMSSVGDYKIKAHSQLWTSGMLPSAYWCGQALVDIPLYCVLIFTMTGIIFLLHYKSSLIPGVLVLPMIVSIFGYAASMVVLTYVISFAFRKGKSHSDLWAFIFIFVAFVFTVLSSIIRLEDITTILTELIPIYTLTGCMRIIEEVWSNYLFPVPEDWRINSIHLLTSLTPYLHCLIFIFILGCLEWKYGRKTMRADPIFRISPRREIFRQNPEEPEGEDEDVRAERMKAGNAMTCQNQEERPILTINSLRKEYRDKKASSIFKKRKKAAIRNVSFCVKEGEVLGLLGPNGAGKSSILRMIIGDTSPTAGQVLMTGTGADDSQPGEDITDFLGHCPQESSLWPNLTVQEHLEVYAAVKGMRKEDAAVIIRRAVNALKLQEHLQKPAKKLPAGISRKVCFALSMLGKPMVVLLDDLSSGMDPVGQQQMWTAVRAAFKNKKQGAILTTHHMKEAEALCDRVAIMVSGKLRCIGTIQYLKSKFGKDYLLEIKVKAREQADLIHEEVIRIFPLAARQERYSSLMVYKIPVENVQSLSQAFFNLEAAKHNFNLEEYNLSQTTLEQVFLELSREQEKENVDTALDSTEEWKLFQDEDH</sequence>
<dbReference type="GO" id="GO:0005886">
    <property type="term" value="C:plasma membrane"/>
    <property type="evidence" value="ECO:0007669"/>
    <property type="project" value="UniProtKB-ARBA"/>
</dbReference>
<evidence type="ECO:0000256" key="2">
    <source>
        <dbReference type="ARBA" id="ARBA00008869"/>
    </source>
</evidence>
<dbReference type="SUPFAM" id="SSF52540">
    <property type="entry name" value="P-loop containing nucleoside triphosphate hydrolases"/>
    <property type="match status" value="2"/>
</dbReference>
<dbReference type="Ensembl" id="ENSPCET00000006871.1">
    <property type="protein sequence ID" value="ENSPCEP00000006631.1"/>
    <property type="gene ID" value="ENSPCEG00000005342.1"/>
</dbReference>
<evidence type="ECO:0000256" key="5">
    <source>
        <dbReference type="ARBA" id="ARBA00022737"/>
    </source>
</evidence>
<dbReference type="Pfam" id="PF00005">
    <property type="entry name" value="ABC_tran"/>
    <property type="match status" value="2"/>
</dbReference>
<keyword evidence="8 10" id="KW-1133">Transmembrane helix</keyword>
<feature type="domain" description="ABC transporter" evidence="11">
    <location>
        <begin position="491"/>
        <end position="726"/>
    </location>
</feature>
<dbReference type="Pfam" id="PF12698">
    <property type="entry name" value="ABC2_membrane_3"/>
    <property type="match status" value="2"/>
</dbReference>
<organism evidence="12 13">
    <name type="scientific">Pelusios castaneus</name>
    <name type="common">West African mud turtle</name>
    <dbReference type="NCBI Taxonomy" id="367368"/>
    <lineage>
        <taxon>Eukaryota</taxon>
        <taxon>Metazoa</taxon>
        <taxon>Chordata</taxon>
        <taxon>Craniata</taxon>
        <taxon>Vertebrata</taxon>
        <taxon>Euteleostomi</taxon>
        <taxon>Archelosauria</taxon>
        <taxon>Testudinata</taxon>
        <taxon>Testudines</taxon>
        <taxon>Pleurodira</taxon>
        <taxon>Pelomedusidae</taxon>
        <taxon>Pelusios</taxon>
    </lineage>
</organism>
<evidence type="ECO:0000256" key="1">
    <source>
        <dbReference type="ARBA" id="ARBA00004141"/>
    </source>
</evidence>
<feature type="transmembrane region" description="Helical" evidence="10">
    <location>
        <begin position="1028"/>
        <end position="1048"/>
    </location>
</feature>
<keyword evidence="6" id="KW-0547">Nucleotide-binding</keyword>
<feature type="transmembrane region" description="Helical" evidence="10">
    <location>
        <begin position="1150"/>
        <end position="1169"/>
    </location>
</feature>
<dbReference type="PROSITE" id="PS00211">
    <property type="entry name" value="ABC_TRANSPORTER_1"/>
    <property type="match status" value="1"/>
</dbReference>
<feature type="transmembrane region" description="Helical" evidence="10">
    <location>
        <begin position="341"/>
        <end position="362"/>
    </location>
</feature>
<dbReference type="PANTHER" id="PTHR19229">
    <property type="entry name" value="ATP-BINDING CASSETTE TRANSPORTER SUBFAMILY A ABCA"/>
    <property type="match status" value="1"/>
</dbReference>
<dbReference type="InterPro" id="IPR003439">
    <property type="entry name" value="ABC_transporter-like_ATP-bd"/>
</dbReference>
<evidence type="ECO:0000256" key="7">
    <source>
        <dbReference type="ARBA" id="ARBA00022840"/>
    </source>
</evidence>
<dbReference type="GO" id="GO:0005524">
    <property type="term" value="F:ATP binding"/>
    <property type="evidence" value="ECO:0007669"/>
    <property type="project" value="UniProtKB-KW"/>
</dbReference>
<dbReference type="SMART" id="SM00382">
    <property type="entry name" value="AAA"/>
    <property type="match status" value="2"/>
</dbReference>
<dbReference type="Gene3D" id="3.40.50.300">
    <property type="entry name" value="P-loop containing nucleotide triphosphate hydrolases"/>
    <property type="match status" value="2"/>
</dbReference>
<dbReference type="GO" id="GO:0005319">
    <property type="term" value="F:lipid transporter activity"/>
    <property type="evidence" value="ECO:0007669"/>
    <property type="project" value="TreeGrafter"/>
</dbReference>
<evidence type="ECO:0000313" key="12">
    <source>
        <dbReference type="Ensembl" id="ENSPCEP00000006631.1"/>
    </source>
</evidence>
<feature type="transmembrane region" description="Helical" evidence="10">
    <location>
        <begin position="272"/>
        <end position="297"/>
    </location>
</feature>
<protein>
    <submittedName>
        <fullName evidence="12">ATP binding cassette subfamily A member 10</fullName>
    </submittedName>
</protein>
<feature type="transmembrane region" description="Helical" evidence="10">
    <location>
        <begin position="1176"/>
        <end position="1194"/>
    </location>
</feature>
<dbReference type="PANTHER" id="PTHR19229:SF274">
    <property type="entry name" value="ABC-TYPE ORGANIC ANION TRANSPORTER ABCA8"/>
    <property type="match status" value="1"/>
</dbReference>
<keyword evidence="4 10" id="KW-0812">Transmembrane</keyword>
<dbReference type="InterPro" id="IPR013525">
    <property type="entry name" value="ABC2_TM"/>
</dbReference>
<evidence type="ECO:0000256" key="4">
    <source>
        <dbReference type="ARBA" id="ARBA00022692"/>
    </source>
</evidence>
<name>A0A8C8VGV2_9SAUR</name>
<dbReference type="InterPro" id="IPR003593">
    <property type="entry name" value="AAA+_ATPase"/>
</dbReference>
<dbReference type="CDD" id="cd03263">
    <property type="entry name" value="ABC_subfamily_A"/>
    <property type="match status" value="2"/>
</dbReference>
<keyword evidence="13" id="KW-1185">Reference proteome</keyword>
<reference evidence="12" key="2">
    <citation type="submission" date="2025-09" db="UniProtKB">
        <authorList>
            <consortium name="Ensembl"/>
        </authorList>
    </citation>
    <scope>IDENTIFICATION</scope>
</reference>
<evidence type="ECO:0000256" key="9">
    <source>
        <dbReference type="ARBA" id="ARBA00023136"/>
    </source>
</evidence>
<evidence type="ECO:0000313" key="13">
    <source>
        <dbReference type="Proteomes" id="UP000694393"/>
    </source>
</evidence>
<dbReference type="Proteomes" id="UP000694393">
    <property type="component" value="Unplaced"/>
</dbReference>
<evidence type="ECO:0000256" key="6">
    <source>
        <dbReference type="ARBA" id="ARBA00022741"/>
    </source>
</evidence>
<evidence type="ECO:0000256" key="10">
    <source>
        <dbReference type="SAM" id="Phobius"/>
    </source>
</evidence>
<comment type="similarity">
    <text evidence="2">Belongs to the ABC transporter superfamily. ABCA family.</text>
</comment>
<dbReference type="PROSITE" id="PS50893">
    <property type="entry name" value="ABC_TRANSPORTER_2"/>
    <property type="match status" value="2"/>
</dbReference>
<keyword evidence="5" id="KW-0677">Repeat</keyword>
<evidence type="ECO:0000259" key="11">
    <source>
        <dbReference type="PROSITE" id="PS50893"/>
    </source>
</evidence>
<reference evidence="12" key="1">
    <citation type="submission" date="2025-08" db="UniProtKB">
        <authorList>
            <consortium name="Ensembl"/>
        </authorList>
    </citation>
    <scope>IDENTIFICATION</scope>
</reference>
<evidence type="ECO:0000256" key="3">
    <source>
        <dbReference type="ARBA" id="ARBA00022448"/>
    </source>
</evidence>
<dbReference type="GO" id="GO:0016887">
    <property type="term" value="F:ATP hydrolysis activity"/>
    <property type="evidence" value="ECO:0007669"/>
    <property type="project" value="InterPro"/>
</dbReference>
<dbReference type="InterPro" id="IPR017871">
    <property type="entry name" value="ABC_transporter-like_CS"/>
</dbReference>
<dbReference type="InterPro" id="IPR026082">
    <property type="entry name" value="ABCA"/>
</dbReference>
<feature type="transmembrane region" description="Helical" evidence="10">
    <location>
        <begin position="309"/>
        <end position="329"/>
    </location>
</feature>
<keyword evidence="3" id="KW-0813">Transport</keyword>
<feature type="transmembrane region" description="Helical" evidence="10">
    <location>
        <begin position="407"/>
        <end position="428"/>
    </location>
</feature>
<feature type="transmembrane region" description="Helical" evidence="10">
    <location>
        <begin position="1214"/>
        <end position="1236"/>
    </location>
</feature>
<dbReference type="InterPro" id="IPR027417">
    <property type="entry name" value="P-loop_NTPase"/>
</dbReference>
<feature type="transmembrane region" description="Helical" evidence="10">
    <location>
        <begin position="874"/>
        <end position="896"/>
    </location>
</feature>
<dbReference type="FunFam" id="3.40.50.300:FF:000436">
    <property type="entry name" value="ATP binding cassette subfamily A member 9"/>
    <property type="match status" value="1"/>
</dbReference>
<accession>A0A8C8VGV2</accession>